<dbReference type="InterPro" id="IPR011010">
    <property type="entry name" value="DNA_brk_join_enz"/>
</dbReference>
<protein>
    <submittedName>
        <fullName evidence="2">Integrase recombinase xerD-like</fullName>
    </submittedName>
</protein>
<dbReference type="SUPFAM" id="SSF56349">
    <property type="entry name" value="DNA breaking-rejoining enzymes"/>
    <property type="match status" value="1"/>
</dbReference>
<dbReference type="InterPro" id="IPR036875">
    <property type="entry name" value="Znf_CCHC_sf"/>
</dbReference>
<dbReference type="PROSITE" id="PS50158">
    <property type="entry name" value="ZF_CCHC"/>
    <property type="match status" value="1"/>
</dbReference>
<dbReference type="Gene3D" id="1.10.443.10">
    <property type="entry name" value="Intergrase catalytic core"/>
    <property type="match status" value="1"/>
</dbReference>
<sequence length="541" mass="61088">SRSRSRSRARNTRGKHSRRSHSTSREPPAWAKELLCQQRQNAVDLKKLKSQVTGKPNEDSTTTARAVEHEFRYAGNKKQYDVNHSVMQRMDRALAADNLDEVSKEISAGKSLLMERNKHLLLADKYGWDTVECYSAEPLASDSEDEKRIKRAIKESKSLRNEKKASSSHVKIKKPFLGADKSTPNVVKGQGPFNFRARRQVFPPSGDNRTTCFRCGKPGHFARECRSANARIIVDNLREHSSVIVKGRLRSNLTFWENIAASSWVLDIIRNGYCLPFLEQPEKKFSNNHSSATNNADFICCSLPDETRGRKGRAMSYVHSVVKQVTDAARRILAKPKSRKKPLSSTQVKSIVQRLEKGSLADLQVAAMFALGFYGFLRWDDLSRITPEHLEFAPTHLLVHLEKRKNDQFRKGTQVLIARADRAPCPVAVVEKFLGKGRHKPGISIWRRIQSTKYGQVLRSTPMAYSRASELFKKELVKEGLDAKDYGLHSLRSGGATTAAALGIPDRLLQRQGGWRTAEAKNNYIVESKNSLLHVTKTMQK</sequence>
<name>A0A7D9EZB0_PARCT</name>
<evidence type="ECO:0000313" key="2">
    <source>
        <dbReference type="EMBL" id="CAB4019768.1"/>
    </source>
</evidence>
<feature type="region of interest" description="Disordered" evidence="1">
    <location>
        <begin position="1"/>
        <end position="30"/>
    </location>
</feature>
<dbReference type="SUPFAM" id="SSF57756">
    <property type="entry name" value="Retrovirus zinc finger-like domains"/>
    <property type="match status" value="1"/>
</dbReference>
<dbReference type="InterPro" id="IPR002104">
    <property type="entry name" value="Integrase_catalytic"/>
</dbReference>
<dbReference type="PROSITE" id="PS51898">
    <property type="entry name" value="TYR_RECOMBINASE"/>
    <property type="match status" value="1"/>
</dbReference>
<dbReference type="SMART" id="SM00343">
    <property type="entry name" value="ZnF_C2HC"/>
    <property type="match status" value="1"/>
</dbReference>
<dbReference type="InterPro" id="IPR001878">
    <property type="entry name" value="Znf_CCHC"/>
</dbReference>
<dbReference type="AlphaFoldDB" id="A0A7D9EZB0"/>
<feature type="non-terminal residue" evidence="2">
    <location>
        <position position="1"/>
    </location>
</feature>
<organism evidence="2 3">
    <name type="scientific">Paramuricea clavata</name>
    <name type="common">Red gorgonian</name>
    <name type="synonym">Violescent sea-whip</name>
    <dbReference type="NCBI Taxonomy" id="317549"/>
    <lineage>
        <taxon>Eukaryota</taxon>
        <taxon>Metazoa</taxon>
        <taxon>Cnidaria</taxon>
        <taxon>Anthozoa</taxon>
        <taxon>Octocorallia</taxon>
        <taxon>Malacalcyonacea</taxon>
        <taxon>Plexauridae</taxon>
        <taxon>Paramuricea</taxon>
    </lineage>
</organism>
<gene>
    <name evidence="2" type="ORF">PACLA_8A072223</name>
</gene>
<dbReference type="Proteomes" id="UP001152795">
    <property type="component" value="Unassembled WGS sequence"/>
</dbReference>
<dbReference type="EMBL" id="CACRXK020010616">
    <property type="protein sequence ID" value="CAB4019768.1"/>
    <property type="molecule type" value="Genomic_DNA"/>
</dbReference>
<keyword evidence="3" id="KW-1185">Reference proteome</keyword>
<accession>A0A7D9EZB0</accession>
<dbReference type="PANTHER" id="PTHR34605:SF6">
    <property type="entry name" value="TYR RECOMBINASE DOMAIN-CONTAINING PROTEIN"/>
    <property type="match status" value="1"/>
</dbReference>
<proteinExistence type="predicted"/>
<comment type="caution">
    <text evidence="2">The sequence shown here is derived from an EMBL/GenBank/DDBJ whole genome shotgun (WGS) entry which is preliminary data.</text>
</comment>
<dbReference type="OrthoDB" id="6016870at2759"/>
<dbReference type="GO" id="GO:0006310">
    <property type="term" value="P:DNA recombination"/>
    <property type="evidence" value="ECO:0007669"/>
    <property type="project" value="InterPro"/>
</dbReference>
<dbReference type="GO" id="GO:0015074">
    <property type="term" value="P:DNA integration"/>
    <property type="evidence" value="ECO:0007669"/>
    <property type="project" value="InterPro"/>
</dbReference>
<dbReference type="InterPro" id="IPR052925">
    <property type="entry name" value="Phage_Integrase-like_Recomb"/>
</dbReference>
<dbReference type="Pfam" id="PF00589">
    <property type="entry name" value="Phage_integrase"/>
    <property type="match status" value="1"/>
</dbReference>
<reference evidence="2" key="1">
    <citation type="submission" date="2020-04" db="EMBL/GenBank/DDBJ databases">
        <authorList>
            <person name="Alioto T."/>
            <person name="Alioto T."/>
            <person name="Gomez Garrido J."/>
        </authorList>
    </citation>
    <scope>NUCLEOTIDE SEQUENCE</scope>
    <source>
        <strain evidence="2">A484AB</strain>
    </source>
</reference>
<evidence type="ECO:0000313" key="3">
    <source>
        <dbReference type="Proteomes" id="UP001152795"/>
    </source>
</evidence>
<dbReference type="GO" id="GO:0003677">
    <property type="term" value="F:DNA binding"/>
    <property type="evidence" value="ECO:0007669"/>
    <property type="project" value="InterPro"/>
</dbReference>
<dbReference type="Pfam" id="PF00098">
    <property type="entry name" value="zf-CCHC"/>
    <property type="match status" value="1"/>
</dbReference>
<dbReference type="InterPro" id="IPR013762">
    <property type="entry name" value="Integrase-like_cat_sf"/>
</dbReference>
<dbReference type="PANTHER" id="PTHR34605">
    <property type="entry name" value="PHAGE_INTEGRASE DOMAIN-CONTAINING PROTEIN"/>
    <property type="match status" value="1"/>
</dbReference>
<dbReference type="Gene3D" id="4.10.60.10">
    <property type="entry name" value="Zinc finger, CCHC-type"/>
    <property type="match status" value="1"/>
</dbReference>
<dbReference type="GO" id="GO:0008270">
    <property type="term" value="F:zinc ion binding"/>
    <property type="evidence" value="ECO:0007669"/>
    <property type="project" value="InterPro"/>
</dbReference>
<feature type="non-terminal residue" evidence="2">
    <location>
        <position position="541"/>
    </location>
</feature>
<evidence type="ECO:0000256" key="1">
    <source>
        <dbReference type="SAM" id="MobiDB-lite"/>
    </source>
</evidence>
<feature type="compositionally biased region" description="Basic residues" evidence="1">
    <location>
        <begin position="1"/>
        <end position="22"/>
    </location>
</feature>